<evidence type="ECO:0000313" key="2">
    <source>
        <dbReference type="Proteomes" id="UP000287394"/>
    </source>
</evidence>
<dbReference type="KEGG" id="ccot:CCAX7_23790"/>
<dbReference type="Proteomes" id="UP000287394">
    <property type="component" value="Chromosome"/>
</dbReference>
<accession>A0A402CV94</accession>
<dbReference type="AlphaFoldDB" id="A0A402CV94"/>
<reference evidence="1 2" key="1">
    <citation type="journal article" date="2019" name="Int. J. Syst. Evol. Microbiol.">
        <title>Capsulimonas corticalis gen. nov., sp. nov., an aerobic capsulated bacterium, of a novel bacterial order, Capsulimonadales ord. nov., of the class Armatimonadia of the phylum Armatimonadetes.</title>
        <authorList>
            <person name="Li J."/>
            <person name="Kudo C."/>
            <person name="Tonouchi A."/>
        </authorList>
    </citation>
    <scope>NUCLEOTIDE SEQUENCE [LARGE SCALE GENOMIC DNA]</scope>
    <source>
        <strain evidence="1 2">AX-7</strain>
    </source>
</reference>
<keyword evidence="2" id="KW-1185">Reference proteome</keyword>
<dbReference type="EMBL" id="AP025739">
    <property type="protein sequence ID" value="BDI30328.1"/>
    <property type="molecule type" value="Genomic_DNA"/>
</dbReference>
<name>A0A402CV94_9BACT</name>
<evidence type="ECO:0000313" key="1">
    <source>
        <dbReference type="EMBL" id="BDI30328.1"/>
    </source>
</evidence>
<sequence>MQMREESPHPALRATLSQFWEKVKSWIKDPKKLKTLTPPLPELGEGAGG</sequence>
<gene>
    <name evidence="1" type="ORF">CCAX7_23790</name>
</gene>
<organism evidence="1 2">
    <name type="scientific">Capsulimonas corticalis</name>
    <dbReference type="NCBI Taxonomy" id="2219043"/>
    <lineage>
        <taxon>Bacteria</taxon>
        <taxon>Bacillati</taxon>
        <taxon>Armatimonadota</taxon>
        <taxon>Armatimonadia</taxon>
        <taxon>Capsulimonadales</taxon>
        <taxon>Capsulimonadaceae</taxon>
        <taxon>Capsulimonas</taxon>
    </lineage>
</organism>
<protein>
    <submittedName>
        <fullName evidence="1">Uncharacterized protein</fullName>
    </submittedName>
</protein>
<proteinExistence type="predicted"/>